<dbReference type="AlphaFoldDB" id="A0A1H1VCD1"/>
<name>A0A1H1VCD1_9ACTN</name>
<keyword evidence="8" id="KW-1185">Reference proteome</keyword>
<evidence type="ECO:0000256" key="1">
    <source>
        <dbReference type="ARBA" id="ARBA00004141"/>
    </source>
</evidence>
<feature type="transmembrane region" description="Helical" evidence="5">
    <location>
        <begin position="91"/>
        <end position="110"/>
    </location>
</feature>
<keyword evidence="3 5" id="KW-1133">Transmembrane helix</keyword>
<dbReference type="STRING" id="546871.SAMN04488543_2450"/>
<protein>
    <submittedName>
        <fullName evidence="7">Uncharacterized membrane protein YgaE, UPF0421/DUF939 family</fullName>
    </submittedName>
</protein>
<dbReference type="GO" id="GO:0016020">
    <property type="term" value="C:membrane"/>
    <property type="evidence" value="ECO:0007669"/>
    <property type="project" value="UniProtKB-SubCell"/>
</dbReference>
<keyword evidence="2 5" id="KW-0812">Transmembrane</keyword>
<feature type="domain" description="Integral membrane bound transporter" evidence="6">
    <location>
        <begin position="53"/>
        <end position="174"/>
    </location>
</feature>
<proteinExistence type="predicted"/>
<feature type="transmembrane region" description="Helical" evidence="5">
    <location>
        <begin position="116"/>
        <end position="137"/>
    </location>
</feature>
<reference evidence="7 8" key="1">
    <citation type="submission" date="2016-10" db="EMBL/GenBank/DDBJ databases">
        <authorList>
            <person name="de Groot N.N."/>
        </authorList>
    </citation>
    <scope>NUCLEOTIDE SEQUENCE [LARGE SCALE GENOMIC DNA]</scope>
    <source>
        <strain evidence="7 8">DSM 21741</strain>
    </source>
</reference>
<evidence type="ECO:0000313" key="7">
    <source>
        <dbReference type="EMBL" id="SDS82437.1"/>
    </source>
</evidence>
<comment type="subcellular location">
    <subcellularLocation>
        <location evidence="1">Membrane</location>
        <topology evidence="1">Multi-pass membrane protein</topology>
    </subcellularLocation>
</comment>
<dbReference type="InterPro" id="IPR049453">
    <property type="entry name" value="Memb_transporter_dom"/>
</dbReference>
<organism evidence="7 8">
    <name type="scientific">Friedmanniella luteola</name>
    <dbReference type="NCBI Taxonomy" id="546871"/>
    <lineage>
        <taxon>Bacteria</taxon>
        <taxon>Bacillati</taxon>
        <taxon>Actinomycetota</taxon>
        <taxon>Actinomycetes</taxon>
        <taxon>Propionibacteriales</taxon>
        <taxon>Nocardioidaceae</taxon>
        <taxon>Friedmanniella</taxon>
    </lineage>
</organism>
<evidence type="ECO:0000256" key="3">
    <source>
        <dbReference type="ARBA" id="ARBA00022989"/>
    </source>
</evidence>
<sequence length="377" mass="40846">MASGFSVQQMKLRAFDLSERTTRLGRRSLDARWSRLRSRGFLIPQTAVTAGLAWLLASELFQHSNPFFAPIAAIICLGGTFGHRMRRGLEIALGVAVGIAVGDLFVQLFGQGTWQVVLVVGVSMGLATLLGAGQLMTTQAGVQSLVVTLLLPDPNQGLERWLDAVVGCVVALLVATIAPSSPLRRPGKLAASILAEVAATLEEAATALRLDDEAAADRVLERARATEDQLQTLAEANREGLAVIRHSPFRRRQLSEVQAYAQLLDPLDRASRNLRVLARRAVVLVWREQHVPPGYLDLLRRLGAAARSMSVELEQGRLPRSARDELVALGEVSSHLELPHTLSAVAVLAQARSMIVDLLELTGLPTEDARELVPEVD</sequence>
<dbReference type="Proteomes" id="UP000199092">
    <property type="component" value="Chromosome I"/>
</dbReference>
<evidence type="ECO:0000256" key="5">
    <source>
        <dbReference type="SAM" id="Phobius"/>
    </source>
</evidence>
<accession>A0A1H1VCD1</accession>
<evidence type="ECO:0000256" key="2">
    <source>
        <dbReference type="ARBA" id="ARBA00022692"/>
    </source>
</evidence>
<keyword evidence="4 5" id="KW-0472">Membrane</keyword>
<dbReference type="Pfam" id="PF13515">
    <property type="entry name" value="FUSC_2"/>
    <property type="match status" value="1"/>
</dbReference>
<dbReference type="EMBL" id="LT629749">
    <property type="protein sequence ID" value="SDS82437.1"/>
    <property type="molecule type" value="Genomic_DNA"/>
</dbReference>
<feature type="transmembrane region" description="Helical" evidence="5">
    <location>
        <begin position="158"/>
        <end position="178"/>
    </location>
</feature>
<evidence type="ECO:0000313" key="8">
    <source>
        <dbReference type="Proteomes" id="UP000199092"/>
    </source>
</evidence>
<feature type="transmembrane region" description="Helical" evidence="5">
    <location>
        <begin position="67"/>
        <end position="84"/>
    </location>
</feature>
<feature type="transmembrane region" description="Helical" evidence="5">
    <location>
        <begin position="41"/>
        <end position="61"/>
    </location>
</feature>
<gene>
    <name evidence="7" type="ORF">SAMN04488543_2450</name>
</gene>
<dbReference type="RefSeq" id="WP_172826067.1">
    <property type="nucleotide sequence ID" value="NZ_LT629749.1"/>
</dbReference>
<evidence type="ECO:0000256" key="4">
    <source>
        <dbReference type="ARBA" id="ARBA00023136"/>
    </source>
</evidence>
<evidence type="ECO:0000259" key="6">
    <source>
        <dbReference type="Pfam" id="PF13515"/>
    </source>
</evidence>